<sequence>MALESGHDLAGDSSLLSSPGGVRGRRDKGTIQEGCLRHHRRKPAAHAFWSLSSAVMVARVGLRSAVRVTSRALSNVGGRQRAVPAATVEDQDTRKTFADVQKERQQQAKHSVLINCPPNVNEKTFLNYLSQHGQVANHFFYESYGTHAVVEFFDQENVESLRSHATVPSVQNEYVLPFKSRIFTLNSASSSSGVPVECHRQSSLPINELIQKLCRAQNIEEQTYLLLEEYQLTDENLRLRFLVSSLIKDIAAAYFPEATVNPYGSTVNSFGKLGCDLDLFLDLENIQRKKPGKAGGPFATEYLMKRVTSGRAATQRILSVIGECIDNFGPGCTGVQKILNARCPLVRFSHQPAGLQCDLTSDNRIALRSSELLYIYGNFDHRVRSLVFTLRCWARVHGITSAIPGAWITNFSLTMMILFFLQKRNLPVVPTLDHLKSLAGKEDQHIIEGHDCSFTSNLNKMKPSENPDPPDLLLGEFFEFYGNFDFTKNCIDIRKGKEQNKPESSPLYIRNPFEQNLNVSKNVNQSQLDRFVALARESAWIIQDQMNQSVERENKVWGLGMVLLPAVFQGIGKIKKKRKRTPASDRIKSLLDSLKTNGKAR</sequence>
<dbReference type="Pfam" id="PF03828">
    <property type="entry name" value="PAP_assoc"/>
    <property type="match status" value="1"/>
</dbReference>
<comment type="cofactor">
    <cofactor evidence="1">
        <name>Mn(2+)</name>
        <dbReference type="ChEBI" id="CHEBI:29035"/>
    </cofactor>
</comment>
<gene>
    <name evidence="10" type="ORF">GDO86_011928</name>
</gene>
<dbReference type="Pfam" id="PF22600">
    <property type="entry name" value="MTPAP-like_central"/>
    <property type="match status" value="1"/>
</dbReference>
<dbReference type="InterPro" id="IPR002058">
    <property type="entry name" value="PAP_assoc"/>
</dbReference>
<dbReference type="InterPro" id="IPR043519">
    <property type="entry name" value="NT_sf"/>
</dbReference>
<feature type="region of interest" description="Disordered" evidence="6">
    <location>
        <begin position="1"/>
        <end position="28"/>
    </location>
</feature>
<evidence type="ECO:0000256" key="5">
    <source>
        <dbReference type="ARBA" id="ARBA00022842"/>
    </source>
</evidence>
<evidence type="ECO:0000313" key="11">
    <source>
        <dbReference type="Proteomes" id="UP000812440"/>
    </source>
</evidence>
<feature type="domain" description="RL" evidence="8">
    <location>
        <begin position="96"/>
        <end position="165"/>
    </location>
</feature>
<evidence type="ECO:0000259" key="9">
    <source>
        <dbReference type="Pfam" id="PF22600"/>
    </source>
</evidence>
<organism evidence="10 11">
    <name type="scientific">Hymenochirus boettgeri</name>
    <name type="common">Congo dwarf clawed frog</name>
    <dbReference type="NCBI Taxonomy" id="247094"/>
    <lineage>
        <taxon>Eukaryota</taxon>
        <taxon>Metazoa</taxon>
        <taxon>Chordata</taxon>
        <taxon>Craniata</taxon>
        <taxon>Vertebrata</taxon>
        <taxon>Euteleostomi</taxon>
        <taxon>Amphibia</taxon>
        <taxon>Batrachia</taxon>
        <taxon>Anura</taxon>
        <taxon>Pipoidea</taxon>
        <taxon>Pipidae</taxon>
        <taxon>Pipinae</taxon>
        <taxon>Hymenochirus</taxon>
    </lineage>
</organism>
<dbReference type="AlphaFoldDB" id="A0A8T2JI39"/>
<feature type="compositionally biased region" description="Basic and acidic residues" evidence="6">
    <location>
        <begin position="1"/>
        <end position="10"/>
    </location>
</feature>
<feature type="domain" description="Poly(A) RNA polymerase mitochondrial-like central palm" evidence="9">
    <location>
        <begin position="219"/>
        <end position="377"/>
    </location>
</feature>
<protein>
    <recommendedName>
        <fullName evidence="12">Mitochondrial poly(A) polymerase</fullName>
    </recommendedName>
</protein>
<dbReference type="InterPro" id="IPR041252">
    <property type="entry name" value="RL"/>
</dbReference>
<keyword evidence="11" id="KW-1185">Reference proteome</keyword>
<keyword evidence="4" id="KW-0479">Metal-binding</keyword>
<feature type="domain" description="PAP-associated" evidence="7">
    <location>
        <begin position="473"/>
        <end position="515"/>
    </location>
</feature>
<comment type="cofactor">
    <cofactor evidence="2">
        <name>Mg(2+)</name>
        <dbReference type="ChEBI" id="CHEBI:18420"/>
    </cofactor>
</comment>
<keyword evidence="3" id="KW-0808">Transferase</keyword>
<evidence type="ECO:0008006" key="12">
    <source>
        <dbReference type="Google" id="ProtNLM"/>
    </source>
</evidence>
<dbReference type="Gene3D" id="3.30.460.10">
    <property type="entry name" value="Beta Polymerase, domain 2"/>
    <property type="match status" value="1"/>
</dbReference>
<reference evidence="10" key="1">
    <citation type="thesis" date="2020" institute="ProQuest LLC" country="789 East Eisenhower Parkway, Ann Arbor, MI, USA">
        <title>Comparative Genomics and Chromosome Evolution.</title>
        <authorList>
            <person name="Mudd A.B."/>
        </authorList>
    </citation>
    <scope>NUCLEOTIDE SEQUENCE</scope>
    <source>
        <strain evidence="10">Female2</strain>
        <tissue evidence="10">Blood</tissue>
    </source>
</reference>
<dbReference type="SUPFAM" id="SSF81631">
    <property type="entry name" value="PAP/OAS1 substrate-binding domain"/>
    <property type="match status" value="1"/>
</dbReference>
<dbReference type="OrthoDB" id="434989at2759"/>
<evidence type="ECO:0000256" key="6">
    <source>
        <dbReference type="SAM" id="MobiDB-lite"/>
    </source>
</evidence>
<dbReference type="Gene3D" id="1.10.1410.10">
    <property type="match status" value="1"/>
</dbReference>
<keyword evidence="5" id="KW-0460">Magnesium</keyword>
<dbReference type="Proteomes" id="UP000812440">
    <property type="component" value="Chromosome 6"/>
</dbReference>
<dbReference type="GO" id="GO:0031123">
    <property type="term" value="P:RNA 3'-end processing"/>
    <property type="evidence" value="ECO:0007669"/>
    <property type="project" value="TreeGrafter"/>
</dbReference>
<dbReference type="EMBL" id="JAACNH010000005">
    <property type="protein sequence ID" value="KAG8443318.1"/>
    <property type="molecule type" value="Genomic_DNA"/>
</dbReference>
<evidence type="ECO:0000313" key="10">
    <source>
        <dbReference type="EMBL" id="KAG8443318.1"/>
    </source>
</evidence>
<feature type="region of interest" description="Disordered" evidence="6">
    <location>
        <begin position="579"/>
        <end position="601"/>
    </location>
</feature>
<evidence type="ECO:0000259" key="8">
    <source>
        <dbReference type="Pfam" id="PF17797"/>
    </source>
</evidence>
<dbReference type="GO" id="GO:0005739">
    <property type="term" value="C:mitochondrion"/>
    <property type="evidence" value="ECO:0007669"/>
    <property type="project" value="TreeGrafter"/>
</dbReference>
<dbReference type="CDD" id="cd05402">
    <property type="entry name" value="NT_PAP_TUTase"/>
    <property type="match status" value="1"/>
</dbReference>
<evidence type="ECO:0000256" key="1">
    <source>
        <dbReference type="ARBA" id="ARBA00001936"/>
    </source>
</evidence>
<evidence type="ECO:0000259" key="7">
    <source>
        <dbReference type="Pfam" id="PF03828"/>
    </source>
</evidence>
<name>A0A8T2JI39_9PIPI</name>
<dbReference type="GO" id="GO:1990817">
    <property type="term" value="F:poly(A) RNA polymerase activity"/>
    <property type="evidence" value="ECO:0007669"/>
    <property type="project" value="TreeGrafter"/>
</dbReference>
<comment type="caution">
    <text evidence="10">The sequence shown here is derived from an EMBL/GenBank/DDBJ whole genome shotgun (WGS) entry which is preliminary data.</text>
</comment>
<proteinExistence type="predicted"/>
<evidence type="ECO:0000256" key="3">
    <source>
        <dbReference type="ARBA" id="ARBA00022679"/>
    </source>
</evidence>
<evidence type="ECO:0000256" key="4">
    <source>
        <dbReference type="ARBA" id="ARBA00022723"/>
    </source>
</evidence>
<dbReference type="Pfam" id="PF17797">
    <property type="entry name" value="RL"/>
    <property type="match status" value="1"/>
</dbReference>
<dbReference type="InterPro" id="IPR054708">
    <property type="entry name" value="MTPAP-like_central"/>
</dbReference>
<accession>A0A8T2JI39</accession>
<dbReference type="PANTHER" id="PTHR12271">
    <property type="entry name" value="POLY A POLYMERASE CID PAP -RELATED"/>
    <property type="match status" value="1"/>
</dbReference>
<dbReference type="SUPFAM" id="SSF81301">
    <property type="entry name" value="Nucleotidyltransferase"/>
    <property type="match status" value="1"/>
</dbReference>
<dbReference type="PANTHER" id="PTHR12271:SF133">
    <property type="entry name" value="POLY(A) RNA POLYMERASE, MITOCHONDRIAL"/>
    <property type="match status" value="1"/>
</dbReference>
<dbReference type="GO" id="GO:0046872">
    <property type="term" value="F:metal ion binding"/>
    <property type="evidence" value="ECO:0007669"/>
    <property type="project" value="UniProtKB-KW"/>
</dbReference>
<evidence type="ECO:0000256" key="2">
    <source>
        <dbReference type="ARBA" id="ARBA00001946"/>
    </source>
</evidence>